<keyword evidence="1" id="KW-0001">2Fe-2S</keyword>
<keyword evidence="2" id="KW-0479">Metal-binding</keyword>
<sequence length="513" mass="53109">MSLWLETSPAIPTDPFEWDGRYDTVVVGAGLTGLATAVMLARAGGRVAVLEARTVGAVTTGNTTGKVSLLQGTTLAGIRRRTSDRVLCAYVDGNTAGQGWLLDFLDAQGVPYEMRDAVTYATSADGVDQLEAELAALQAAGLPAGRTPSAPELPFAVAGALTLGGQAQVHPMLVLAALAAELRRLGGRVVEGERVTAISASAPAVITSTSGRTQADQVVLATGTPILDRGLYFAKTAAERSYVAAFRVPGDIPQAMYLSAETPARSLRQAADAQGDVLLVGGNGHPVGRADSPAQRLAELTAWAEERFPGAERTQWWAAQDYRSANHVPFVGWLPRGRGRVFLATGYAKWGMTNAVAAALSLAADLTGETLEWARVLHHRVTRPGDLAEGVAMNASVGASAAAGWTGAATAPELVDVPAPPEGNGRVVRHGMAPAGISTVDGVTCAVAAVCPHLGGVVRWNDAELSWDCPLHGSRFAPDGSVLEGPATEPLAPVPSPLAHADEGEDPPTRVEG</sequence>
<dbReference type="PROSITE" id="PS51296">
    <property type="entry name" value="RIESKE"/>
    <property type="match status" value="1"/>
</dbReference>
<dbReference type="GO" id="GO:0051537">
    <property type="term" value="F:2 iron, 2 sulfur cluster binding"/>
    <property type="evidence" value="ECO:0007669"/>
    <property type="project" value="UniProtKB-KW"/>
</dbReference>
<dbReference type="GO" id="GO:0004497">
    <property type="term" value="F:monooxygenase activity"/>
    <property type="evidence" value="ECO:0007669"/>
    <property type="project" value="UniProtKB-ARBA"/>
</dbReference>
<evidence type="ECO:0000313" key="9">
    <source>
        <dbReference type="Proteomes" id="UP000538196"/>
    </source>
</evidence>
<dbReference type="InterPro" id="IPR005805">
    <property type="entry name" value="Rieske_Fe-S_prot_C"/>
</dbReference>
<comment type="caution">
    <text evidence="8">The sequence shown here is derived from an EMBL/GenBank/DDBJ whole genome shotgun (WGS) entry which is preliminary data.</text>
</comment>
<reference evidence="8 9" key="1">
    <citation type="submission" date="2020-08" db="EMBL/GenBank/DDBJ databases">
        <title>Sequencing the genomes of 1000 actinobacteria strains.</title>
        <authorList>
            <person name="Klenk H.-P."/>
        </authorList>
    </citation>
    <scope>NUCLEOTIDE SEQUENCE [LARGE SCALE GENOMIC DNA]</scope>
    <source>
        <strain evidence="8 9">DSM 20146</strain>
    </source>
</reference>
<evidence type="ECO:0000256" key="1">
    <source>
        <dbReference type="ARBA" id="ARBA00022714"/>
    </source>
</evidence>
<evidence type="ECO:0000256" key="5">
    <source>
        <dbReference type="ARBA" id="ARBA00023157"/>
    </source>
</evidence>
<dbReference type="InterPro" id="IPR017941">
    <property type="entry name" value="Rieske_2Fe-2S"/>
</dbReference>
<dbReference type="Pfam" id="PF01266">
    <property type="entry name" value="DAO"/>
    <property type="match status" value="1"/>
</dbReference>
<keyword evidence="5" id="KW-1015">Disulfide bond</keyword>
<evidence type="ECO:0000256" key="3">
    <source>
        <dbReference type="ARBA" id="ARBA00023004"/>
    </source>
</evidence>
<keyword evidence="9" id="KW-1185">Reference proteome</keyword>
<keyword evidence="3" id="KW-0408">Iron</keyword>
<dbReference type="PRINTS" id="PR00162">
    <property type="entry name" value="RIESKE"/>
</dbReference>
<dbReference type="RefSeq" id="WP_183428562.1">
    <property type="nucleotide sequence ID" value="NZ_JACHVP010000002.1"/>
</dbReference>
<proteinExistence type="predicted"/>
<evidence type="ECO:0000259" key="7">
    <source>
        <dbReference type="PROSITE" id="PS51296"/>
    </source>
</evidence>
<evidence type="ECO:0000256" key="6">
    <source>
        <dbReference type="SAM" id="MobiDB-lite"/>
    </source>
</evidence>
<dbReference type="PANTHER" id="PTHR13847:SF274">
    <property type="entry name" value="RIESKE 2FE-2S IRON-SULFUR PROTEIN YHFW-RELATED"/>
    <property type="match status" value="1"/>
</dbReference>
<dbReference type="GO" id="GO:0016705">
    <property type="term" value="F:oxidoreductase activity, acting on paired donors, with incorporation or reduction of molecular oxygen"/>
    <property type="evidence" value="ECO:0007669"/>
    <property type="project" value="UniProtKB-ARBA"/>
</dbReference>
<evidence type="ECO:0000256" key="4">
    <source>
        <dbReference type="ARBA" id="ARBA00023014"/>
    </source>
</evidence>
<evidence type="ECO:0000313" key="8">
    <source>
        <dbReference type="EMBL" id="MBB2967701.1"/>
    </source>
</evidence>
<dbReference type="EMBL" id="JACHVP010000002">
    <property type="protein sequence ID" value="MBB2967701.1"/>
    <property type="molecule type" value="Genomic_DNA"/>
</dbReference>
<dbReference type="InterPro" id="IPR006076">
    <property type="entry name" value="FAD-dep_OxRdtase"/>
</dbReference>
<feature type="region of interest" description="Disordered" evidence="6">
    <location>
        <begin position="479"/>
        <end position="513"/>
    </location>
</feature>
<protein>
    <submittedName>
        <fullName evidence="8">Glycine/D-amino acid oxidase-like deaminating enzyme/nitrite reductase/ring-hydroxylating ferredoxin subunit</fullName>
    </submittedName>
</protein>
<gene>
    <name evidence="8" type="ORF">FHX33_002464</name>
</gene>
<dbReference type="Gene3D" id="3.50.50.60">
    <property type="entry name" value="FAD/NAD(P)-binding domain"/>
    <property type="match status" value="1"/>
</dbReference>
<accession>A0A7W4YJ41</accession>
<dbReference type="InterPro" id="IPR036188">
    <property type="entry name" value="FAD/NAD-bd_sf"/>
</dbReference>
<dbReference type="AlphaFoldDB" id="A0A7W4YJ41"/>
<keyword evidence="4" id="KW-0411">Iron-sulfur</keyword>
<dbReference type="Gene3D" id="2.102.10.10">
    <property type="entry name" value="Rieske [2Fe-2S] iron-sulphur domain"/>
    <property type="match status" value="1"/>
</dbReference>
<dbReference type="InterPro" id="IPR036922">
    <property type="entry name" value="Rieske_2Fe-2S_sf"/>
</dbReference>
<evidence type="ECO:0000256" key="2">
    <source>
        <dbReference type="ARBA" id="ARBA00022723"/>
    </source>
</evidence>
<dbReference type="GO" id="GO:0046872">
    <property type="term" value="F:metal ion binding"/>
    <property type="evidence" value="ECO:0007669"/>
    <property type="project" value="UniProtKB-KW"/>
</dbReference>
<dbReference type="GO" id="GO:0005737">
    <property type="term" value="C:cytoplasm"/>
    <property type="evidence" value="ECO:0007669"/>
    <property type="project" value="TreeGrafter"/>
</dbReference>
<name>A0A7W4YJ41_LEIAQ</name>
<dbReference type="PANTHER" id="PTHR13847">
    <property type="entry name" value="SARCOSINE DEHYDROGENASE-RELATED"/>
    <property type="match status" value="1"/>
</dbReference>
<feature type="domain" description="Rieske" evidence="7">
    <location>
        <begin position="414"/>
        <end position="495"/>
    </location>
</feature>
<dbReference type="Gene3D" id="3.30.9.10">
    <property type="entry name" value="D-Amino Acid Oxidase, subunit A, domain 2"/>
    <property type="match status" value="1"/>
</dbReference>
<organism evidence="8 9">
    <name type="scientific">Leifsonia aquatica</name>
    <name type="common">Corynebacterium aquaticum</name>
    <dbReference type="NCBI Taxonomy" id="144185"/>
    <lineage>
        <taxon>Bacteria</taxon>
        <taxon>Bacillati</taxon>
        <taxon>Actinomycetota</taxon>
        <taxon>Actinomycetes</taxon>
        <taxon>Micrococcales</taxon>
        <taxon>Microbacteriaceae</taxon>
        <taxon>Leifsonia</taxon>
    </lineage>
</organism>
<dbReference type="Pfam" id="PF00355">
    <property type="entry name" value="Rieske"/>
    <property type="match status" value="1"/>
</dbReference>
<dbReference type="GO" id="GO:0016020">
    <property type="term" value="C:membrane"/>
    <property type="evidence" value="ECO:0007669"/>
    <property type="project" value="InterPro"/>
</dbReference>
<dbReference type="SUPFAM" id="SSF51971">
    <property type="entry name" value="Nucleotide-binding domain"/>
    <property type="match status" value="1"/>
</dbReference>
<dbReference type="Proteomes" id="UP000538196">
    <property type="component" value="Unassembled WGS sequence"/>
</dbReference>
<dbReference type="SUPFAM" id="SSF50022">
    <property type="entry name" value="ISP domain"/>
    <property type="match status" value="1"/>
</dbReference>